<dbReference type="InterPro" id="IPR029069">
    <property type="entry name" value="HotDog_dom_sf"/>
</dbReference>
<dbReference type="Pfam" id="PF01575">
    <property type="entry name" value="MaoC_dehydratas"/>
    <property type="match status" value="1"/>
</dbReference>
<reference evidence="3 4" key="1">
    <citation type="submission" date="2018-05" db="EMBL/GenBank/DDBJ databases">
        <title>Rhodobacteraceae gen. nov., sp. nov. isolated from sea water.</title>
        <authorList>
            <person name="Ren Y."/>
        </authorList>
    </citation>
    <scope>NUCLEOTIDE SEQUENCE [LARGE SCALE GENOMIC DNA]</scope>
    <source>
        <strain evidence="3 4">TG-679</strain>
    </source>
</reference>
<sequence length="144" mass="15394">MSEDKIGTVFLEDLEVGMSRSLTKVIDDTTVRAFAEVSEDRNPIHLDDMAGAASIFGQRIAHGMLVGSLFSALLGERLPGHGTIYLGQNLKFLAPVPLGAEVTATVTVAEIIAEKKRVSFQCEARIGEKIVVRGDATVLAPTRG</sequence>
<feature type="domain" description="MaoC-like" evidence="2">
    <location>
        <begin position="23"/>
        <end position="118"/>
    </location>
</feature>
<evidence type="ECO:0000313" key="3">
    <source>
        <dbReference type="EMBL" id="PWR01869.1"/>
    </source>
</evidence>
<protein>
    <submittedName>
        <fullName evidence="3">(R)-hydratase</fullName>
    </submittedName>
</protein>
<keyword evidence="1" id="KW-0456">Lyase</keyword>
<dbReference type="OrthoDB" id="9800237at2"/>
<comment type="caution">
    <text evidence="3">The sequence shown here is derived from an EMBL/GenBank/DDBJ whole genome shotgun (WGS) entry which is preliminary data.</text>
</comment>
<dbReference type="SUPFAM" id="SSF54637">
    <property type="entry name" value="Thioesterase/thiol ester dehydrase-isomerase"/>
    <property type="match status" value="1"/>
</dbReference>
<dbReference type="RefSeq" id="WP_109812452.1">
    <property type="nucleotide sequence ID" value="NZ_QGKU01000047.1"/>
</dbReference>
<evidence type="ECO:0000313" key="4">
    <source>
        <dbReference type="Proteomes" id="UP000245680"/>
    </source>
</evidence>
<dbReference type="AlphaFoldDB" id="A0A2V2LHJ6"/>
<organism evidence="3 4">
    <name type="scientific">Meridianimarinicoccus roseus</name>
    <dbReference type="NCBI Taxonomy" id="2072018"/>
    <lineage>
        <taxon>Bacteria</taxon>
        <taxon>Pseudomonadati</taxon>
        <taxon>Pseudomonadota</taxon>
        <taxon>Alphaproteobacteria</taxon>
        <taxon>Rhodobacterales</taxon>
        <taxon>Paracoccaceae</taxon>
        <taxon>Meridianimarinicoccus</taxon>
    </lineage>
</organism>
<dbReference type="Gene3D" id="3.10.129.10">
    <property type="entry name" value="Hotdog Thioesterase"/>
    <property type="match status" value="1"/>
</dbReference>
<dbReference type="InterPro" id="IPR050965">
    <property type="entry name" value="UPF0336/Enoyl-CoA_hydratase"/>
</dbReference>
<proteinExistence type="predicted"/>
<accession>A0A2V2LHJ6</accession>
<dbReference type="InterPro" id="IPR002539">
    <property type="entry name" value="MaoC-like_dom"/>
</dbReference>
<dbReference type="GO" id="GO:0006633">
    <property type="term" value="P:fatty acid biosynthetic process"/>
    <property type="evidence" value="ECO:0007669"/>
    <property type="project" value="TreeGrafter"/>
</dbReference>
<gene>
    <name evidence="3" type="ORF">DKT77_14850</name>
</gene>
<dbReference type="FunFam" id="3.10.129.10:FF:000042">
    <property type="entry name" value="MaoC domain protein dehydratase"/>
    <property type="match status" value="1"/>
</dbReference>
<evidence type="ECO:0000256" key="1">
    <source>
        <dbReference type="ARBA" id="ARBA00023239"/>
    </source>
</evidence>
<evidence type="ECO:0000259" key="2">
    <source>
        <dbReference type="Pfam" id="PF01575"/>
    </source>
</evidence>
<dbReference type="PANTHER" id="PTHR43437:SF3">
    <property type="entry name" value="HYDROXYACYL-THIOESTER DEHYDRATASE TYPE 2, MITOCHONDRIAL"/>
    <property type="match status" value="1"/>
</dbReference>
<name>A0A2V2LHJ6_9RHOB</name>
<dbReference type="CDD" id="cd03449">
    <property type="entry name" value="R_hydratase"/>
    <property type="match status" value="1"/>
</dbReference>
<dbReference type="GO" id="GO:0019171">
    <property type="term" value="F:(3R)-hydroxyacyl-[acyl-carrier-protein] dehydratase activity"/>
    <property type="evidence" value="ECO:0007669"/>
    <property type="project" value="TreeGrafter"/>
</dbReference>
<keyword evidence="4" id="KW-1185">Reference proteome</keyword>
<dbReference type="EMBL" id="QGKU01000047">
    <property type="protein sequence ID" value="PWR01869.1"/>
    <property type="molecule type" value="Genomic_DNA"/>
</dbReference>
<dbReference type="Proteomes" id="UP000245680">
    <property type="component" value="Unassembled WGS sequence"/>
</dbReference>
<dbReference type="PANTHER" id="PTHR43437">
    <property type="entry name" value="HYDROXYACYL-THIOESTER DEHYDRATASE TYPE 2, MITOCHONDRIAL-RELATED"/>
    <property type="match status" value="1"/>
</dbReference>